<proteinExistence type="predicted"/>
<comment type="caution">
    <text evidence="1">The sequence shown here is derived from an EMBL/GenBank/DDBJ whole genome shotgun (WGS) entry which is preliminary data.</text>
</comment>
<evidence type="ECO:0000313" key="1">
    <source>
        <dbReference type="EMBL" id="KAG1774024.1"/>
    </source>
</evidence>
<evidence type="ECO:0000313" key="2">
    <source>
        <dbReference type="Proteomes" id="UP000714275"/>
    </source>
</evidence>
<protein>
    <submittedName>
        <fullName evidence="1">Uncharacterized protein</fullName>
    </submittedName>
</protein>
<sequence length="90" mass="10303">MIVSVRLHFGTILILKSLHGKSATPAVAIPLLRLRCHRAMLCSAYAVHLQRHPTLELELGRRIRNPWHVPLYFLSSLRLPLQVFNLLGFN</sequence>
<dbReference type="Proteomes" id="UP000714275">
    <property type="component" value="Unassembled WGS sequence"/>
</dbReference>
<dbReference type="EMBL" id="JABBWD010000045">
    <property type="protein sequence ID" value="KAG1774024.1"/>
    <property type="molecule type" value="Genomic_DNA"/>
</dbReference>
<name>A0A9P6ZNT4_9AGAM</name>
<organism evidence="1 2">
    <name type="scientific">Suillus placidus</name>
    <dbReference type="NCBI Taxonomy" id="48579"/>
    <lineage>
        <taxon>Eukaryota</taxon>
        <taxon>Fungi</taxon>
        <taxon>Dikarya</taxon>
        <taxon>Basidiomycota</taxon>
        <taxon>Agaricomycotina</taxon>
        <taxon>Agaricomycetes</taxon>
        <taxon>Agaricomycetidae</taxon>
        <taxon>Boletales</taxon>
        <taxon>Suillineae</taxon>
        <taxon>Suillaceae</taxon>
        <taxon>Suillus</taxon>
    </lineage>
</organism>
<dbReference type="AlphaFoldDB" id="A0A9P6ZNT4"/>
<accession>A0A9P6ZNT4</accession>
<reference evidence="1" key="1">
    <citation type="journal article" date="2020" name="New Phytol.">
        <title>Comparative genomics reveals dynamic genome evolution in host specialist ectomycorrhizal fungi.</title>
        <authorList>
            <person name="Lofgren L.A."/>
            <person name="Nguyen N.H."/>
            <person name="Vilgalys R."/>
            <person name="Ruytinx J."/>
            <person name="Liao H.L."/>
            <person name="Branco S."/>
            <person name="Kuo A."/>
            <person name="LaButti K."/>
            <person name="Lipzen A."/>
            <person name="Andreopoulos W."/>
            <person name="Pangilinan J."/>
            <person name="Riley R."/>
            <person name="Hundley H."/>
            <person name="Na H."/>
            <person name="Barry K."/>
            <person name="Grigoriev I.V."/>
            <person name="Stajich J.E."/>
            <person name="Kennedy P.G."/>
        </authorList>
    </citation>
    <scope>NUCLEOTIDE SEQUENCE</scope>
    <source>
        <strain evidence="1">DOB743</strain>
    </source>
</reference>
<gene>
    <name evidence="1" type="ORF">EV702DRAFT_555038</name>
</gene>
<keyword evidence="2" id="KW-1185">Reference proteome</keyword>